<dbReference type="PRINTS" id="PR00868">
    <property type="entry name" value="DNAPOLI"/>
</dbReference>
<feature type="domain" description="DNA-directed DNA polymerase family A palm" evidence="10">
    <location>
        <begin position="367"/>
        <end position="583"/>
    </location>
</feature>
<dbReference type="PANTHER" id="PTHR10133:SF27">
    <property type="entry name" value="DNA POLYMERASE NU"/>
    <property type="match status" value="1"/>
</dbReference>
<dbReference type="Gene3D" id="3.30.420.10">
    <property type="entry name" value="Ribonuclease H-like superfamily/Ribonuclease H"/>
    <property type="match status" value="1"/>
</dbReference>
<dbReference type="SMART" id="SM00474">
    <property type="entry name" value="35EXOc"/>
    <property type="match status" value="1"/>
</dbReference>
<dbReference type="Pfam" id="PF00476">
    <property type="entry name" value="DNA_pol_A"/>
    <property type="match status" value="1"/>
</dbReference>
<feature type="domain" description="3'-5' exonuclease" evidence="9">
    <location>
        <begin position="5"/>
        <end position="199"/>
    </location>
</feature>
<evidence type="ECO:0000256" key="2">
    <source>
        <dbReference type="ARBA" id="ARBA00012417"/>
    </source>
</evidence>
<evidence type="ECO:0000313" key="11">
    <source>
        <dbReference type="EMBL" id="AGX13782.1"/>
    </source>
</evidence>
<evidence type="ECO:0000256" key="8">
    <source>
        <dbReference type="ARBA" id="ARBA00049244"/>
    </source>
</evidence>
<dbReference type="PROSITE" id="PS00447">
    <property type="entry name" value="DNA_POLYMERASE_A"/>
    <property type="match status" value="1"/>
</dbReference>
<evidence type="ECO:0000256" key="5">
    <source>
        <dbReference type="ARBA" id="ARBA00022705"/>
    </source>
</evidence>
<dbReference type="InterPro" id="IPR043502">
    <property type="entry name" value="DNA/RNA_pol_sf"/>
</dbReference>
<evidence type="ECO:0000256" key="3">
    <source>
        <dbReference type="ARBA" id="ARBA00022679"/>
    </source>
</evidence>
<dbReference type="GO" id="GO:0006302">
    <property type="term" value="P:double-strand break repair"/>
    <property type="evidence" value="ECO:0007669"/>
    <property type="project" value="TreeGrafter"/>
</dbReference>
<dbReference type="InterPro" id="IPR036397">
    <property type="entry name" value="RNaseH_sf"/>
</dbReference>
<dbReference type="EC" id="2.7.7.7" evidence="2"/>
<dbReference type="SMART" id="SM00482">
    <property type="entry name" value="POLAc"/>
    <property type="match status" value="1"/>
</dbReference>
<dbReference type="InterPro" id="IPR019760">
    <property type="entry name" value="DNA-dir_DNA_pol_A_CS"/>
</dbReference>
<evidence type="ECO:0000259" key="9">
    <source>
        <dbReference type="SMART" id="SM00474"/>
    </source>
</evidence>
<dbReference type="Gene3D" id="1.20.1060.10">
    <property type="entry name" value="Taq DNA Polymerase, Chain T, domain 4"/>
    <property type="match status" value="1"/>
</dbReference>
<comment type="similarity">
    <text evidence="1">Belongs to the DNA polymerase type-A family.</text>
</comment>
<dbReference type="SUPFAM" id="SSF53098">
    <property type="entry name" value="Ribonuclease H-like"/>
    <property type="match status" value="1"/>
</dbReference>
<dbReference type="Gene3D" id="3.30.70.370">
    <property type="match status" value="1"/>
</dbReference>
<dbReference type="Gene3D" id="1.10.150.20">
    <property type="entry name" value="5' to 3' exonuclease, C-terminal subdomain"/>
    <property type="match status" value="1"/>
</dbReference>
<dbReference type="InterPro" id="IPR012337">
    <property type="entry name" value="RNaseH-like_sf"/>
</dbReference>
<proteinExistence type="inferred from homology"/>
<reference evidence="11" key="1">
    <citation type="journal article" date="2014" name="ISME J.">
        <title>Shotgun metagenomics indicates novel family A DNA polymerases predominate within marine virioplankton.</title>
        <authorList>
            <person name="Schmidt H.F."/>
            <person name="Sakowski E.G."/>
            <person name="Williamson S.J."/>
            <person name="Polson S.W."/>
            <person name="Wommack K."/>
        </authorList>
    </citation>
    <scope>NUCLEOTIDE SEQUENCE</scope>
</reference>
<evidence type="ECO:0000256" key="6">
    <source>
        <dbReference type="ARBA" id="ARBA00022932"/>
    </source>
</evidence>
<dbReference type="InterPro" id="IPR001098">
    <property type="entry name" value="DNA-dir_DNA_pol_A_palm_dom"/>
</dbReference>
<dbReference type="Pfam" id="PF01612">
    <property type="entry name" value="DNA_pol_A_exo1"/>
    <property type="match status" value="1"/>
</dbReference>
<keyword evidence="5" id="KW-0235">DNA replication</keyword>
<evidence type="ECO:0000256" key="4">
    <source>
        <dbReference type="ARBA" id="ARBA00022695"/>
    </source>
</evidence>
<organism evidence="11">
    <name type="scientific">uncultured virus</name>
    <dbReference type="NCBI Taxonomy" id="340016"/>
    <lineage>
        <taxon>Viruses</taxon>
        <taxon>environmental samples</taxon>
    </lineage>
</organism>
<dbReference type="EMBL" id="KF514490">
    <property type="protein sequence ID" value="AGX13782.1"/>
    <property type="molecule type" value="Genomic_DNA"/>
</dbReference>
<dbReference type="GO" id="GO:0008408">
    <property type="term" value="F:3'-5' exonuclease activity"/>
    <property type="evidence" value="ECO:0007669"/>
    <property type="project" value="InterPro"/>
</dbReference>
<protein>
    <recommendedName>
        <fullName evidence="2">DNA-directed DNA polymerase</fullName>
        <ecNumber evidence="2">2.7.7.7</ecNumber>
    </recommendedName>
</protein>
<keyword evidence="6" id="KW-0239">DNA-directed DNA polymerase</keyword>
<dbReference type="GO" id="GO:0003677">
    <property type="term" value="F:DNA binding"/>
    <property type="evidence" value="ECO:0007669"/>
    <property type="project" value="UniProtKB-KW"/>
</dbReference>
<dbReference type="GO" id="GO:0003887">
    <property type="term" value="F:DNA-directed DNA polymerase activity"/>
    <property type="evidence" value="ECO:0007669"/>
    <property type="project" value="UniProtKB-KW"/>
</dbReference>
<dbReference type="InterPro" id="IPR002298">
    <property type="entry name" value="DNA_polymerase_A"/>
</dbReference>
<evidence type="ECO:0000259" key="10">
    <source>
        <dbReference type="SMART" id="SM00482"/>
    </source>
</evidence>
<comment type="catalytic activity">
    <reaction evidence="8">
        <text>DNA(n) + a 2'-deoxyribonucleoside 5'-triphosphate = DNA(n+1) + diphosphate</text>
        <dbReference type="Rhea" id="RHEA:22508"/>
        <dbReference type="Rhea" id="RHEA-COMP:17339"/>
        <dbReference type="Rhea" id="RHEA-COMP:17340"/>
        <dbReference type="ChEBI" id="CHEBI:33019"/>
        <dbReference type="ChEBI" id="CHEBI:61560"/>
        <dbReference type="ChEBI" id="CHEBI:173112"/>
        <dbReference type="EC" id="2.7.7.7"/>
    </reaction>
</comment>
<dbReference type="GO" id="GO:0006261">
    <property type="term" value="P:DNA-templated DNA replication"/>
    <property type="evidence" value="ECO:0007669"/>
    <property type="project" value="InterPro"/>
</dbReference>
<keyword evidence="4" id="KW-0548">Nucleotidyltransferase</keyword>
<keyword evidence="3" id="KW-0808">Transferase</keyword>
<sequence>MKPIFKPQTEWIPPESFPDLSKHDEIAIDLETKDPDLKSTGSGSIIGNGAVVGIAVAVEGWSGYYPIAHEGGGNMDKNMVLKWFTDVLKTPAIKIFHNAMYDVCWIRSMGLKIEGKIVDTMIAGSLVDENRFRYDLGSLGRDYVGIGKNEAVLKETAAHWGIDPKSEMYKLPAMYVGEYAEQDAVLTLKLWQEMKKQIEHEDVQSIFDLETQLFPCLVDMRFLGVRVDVQQANQLKKQLVAEEQSSLLKVKKETGIDIQIWAARSIAKVFEKLNLPYDVTAKTSAPSFTKNFLQNHSHPVVQQIARAREINKSHTTFIDTILKHSHKGRIHAEINQIRSDQGGTVTGRFSYNNPNLQQIPARNKELGPMIRSLFIPEEGHTWGCFDYSQQEPRLVTHYASLDGLYRVDEVLDAYNDEPDTDFHKIVADMANIPRSQAKTINLGLFYGMGKNKLQAELGVSKENADDLFRTYHDKVPFVKMLMESVMRRAQDRGRVRTLLGRRCRFNLWEPNQFGIHKALPHEEALAEHGPGIKRAYTYKALNKLIQGSAADMTKKAMVDLYKEGIIPHIQVHDELDISVSNNAEKIKEIMENAVQLDVPNKVDYESGPNWGKIK</sequence>
<evidence type="ECO:0000256" key="1">
    <source>
        <dbReference type="ARBA" id="ARBA00007705"/>
    </source>
</evidence>
<accession>U3RCN7</accession>
<name>U3RCN7_9VIRU</name>
<dbReference type="InterPro" id="IPR002562">
    <property type="entry name" value="3'-5'_exonuclease_dom"/>
</dbReference>
<dbReference type="SUPFAM" id="SSF56672">
    <property type="entry name" value="DNA/RNA polymerases"/>
    <property type="match status" value="1"/>
</dbReference>
<dbReference type="PANTHER" id="PTHR10133">
    <property type="entry name" value="DNA POLYMERASE I"/>
    <property type="match status" value="1"/>
</dbReference>
<keyword evidence="7" id="KW-0238">DNA-binding</keyword>
<evidence type="ECO:0000256" key="7">
    <source>
        <dbReference type="ARBA" id="ARBA00023125"/>
    </source>
</evidence>